<sequence length="39" mass="4603">MNNKQITILYRTLSIIFGLISLIAGIKLLYVFINWYLNK</sequence>
<keyword evidence="1" id="KW-0812">Transmembrane</keyword>
<evidence type="ECO:0000256" key="1">
    <source>
        <dbReference type="SAM" id="Phobius"/>
    </source>
</evidence>
<keyword evidence="1" id="KW-0472">Membrane</keyword>
<gene>
    <name evidence="2" type="ORF">UFOVP458_61</name>
</gene>
<organism evidence="2">
    <name type="scientific">uncultured Caudovirales phage</name>
    <dbReference type="NCBI Taxonomy" id="2100421"/>
    <lineage>
        <taxon>Viruses</taxon>
        <taxon>Duplodnaviria</taxon>
        <taxon>Heunggongvirae</taxon>
        <taxon>Uroviricota</taxon>
        <taxon>Caudoviricetes</taxon>
        <taxon>Peduoviridae</taxon>
        <taxon>Maltschvirus</taxon>
        <taxon>Maltschvirus maltsch</taxon>
    </lineage>
</organism>
<protein>
    <submittedName>
        <fullName evidence="2">Uncharacterized protein</fullName>
    </submittedName>
</protein>
<name>A0A6J5MDT5_9CAUD</name>
<feature type="transmembrane region" description="Helical" evidence="1">
    <location>
        <begin position="12"/>
        <end position="37"/>
    </location>
</feature>
<accession>A0A6J5MDT5</accession>
<keyword evidence="1" id="KW-1133">Transmembrane helix</keyword>
<dbReference type="EMBL" id="LR796437">
    <property type="protein sequence ID" value="CAB4144754.1"/>
    <property type="molecule type" value="Genomic_DNA"/>
</dbReference>
<evidence type="ECO:0000313" key="2">
    <source>
        <dbReference type="EMBL" id="CAB4144754.1"/>
    </source>
</evidence>
<proteinExistence type="predicted"/>
<reference evidence="2" key="1">
    <citation type="submission" date="2020-04" db="EMBL/GenBank/DDBJ databases">
        <authorList>
            <person name="Chiriac C."/>
            <person name="Salcher M."/>
            <person name="Ghai R."/>
            <person name="Kavagutti S V."/>
        </authorList>
    </citation>
    <scope>NUCLEOTIDE SEQUENCE</scope>
</reference>